<evidence type="ECO:0000256" key="7">
    <source>
        <dbReference type="ARBA" id="ARBA00023288"/>
    </source>
</evidence>
<reference evidence="10" key="1">
    <citation type="submission" date="2022-02" db="EMBL/GenBank/DDBJ databases">
        <title>Fredinandcohnia quinoae sp. nov. isolated from Chenopodium quinoa seeds.</title>
        <authorList>
            <person name="Saati-Santamaria Z."/>
            <person name="Flores-Felix J.D."/>
            <person name="Igual J.M."/>
            <person name="Velazquez E."/>
            <person name="Garcia-Fraile P."/>
            <person name="Martinez-Molina E."/>
        </authorList>
    </citation>
    <scope>NUCLEOTIDE SEQUENCE</scope>
    <source>
        <strain evidence="10">SECRCQ15</strain>
    </source>
</reference>
<dbReference type="EMBL" id="JAKTTI010000012">
    <property type="protein sequence ID" value="MCH1625588.1"/>
    <property type="molecule type" value="Genomic_DNA"/>
</dbReference>
<dbReference type="PANTHER" id="PTHR35789:SF1">
    <property type="entry name" value="SPORE GERMINATION PROTEIN B3"/>
    <property type="match status" value="1"/>
</dbReference>
<dbReference type="NCBIfam" id="TIGR02887">
    <property type="entry name" value="spore_ger_x_C"/>
    <property type="match status" value="1"/>
</dbReference>
<accession>A0AAW5DZV5</accession>
<evidence type="ECO:0000256" key="1">
    <source>
        <dbReference type="ARBA" id="ARBA00004635"/>
    </source>
</evidence>
<dbReference type="Gene3D" id="3.30.300.210">
    <property type="entry name" value="Nutrient germinant receptor protein C, domain 3"/>
    <property type="match status" value="1"/>
</dbReference>
<evidence type="ECO:0000313" key="11">
    <source>
        <dbReference type="Proteomes" id="UP001431131"/>
    </source>
</evidence>
<keyword evidence="11" id="KW-1185">Reference proteome</keyword>
<comment type="similarity">
    <text evidence="2">Belongs to the GerABKC lipoprotein family.</text>
</comment>
<dbReference type="InterPro" id="IPR057336">
    <property type="entry name" value="GerAC_N"/>
</dbReference>
<dbReference type="Proteomes" id="UP001431131">
    <property type="component" value="Unassembled WGS sequence"/>
</dbReference>
<evidence type="ECO:0000259" key="8">
    <source>
        <dbReference type="Pfam" id="PF05504"/>
    </source>
</evidence>
<sequence length="360" mass="40620">MKKILIFVCVVILLILTLTFGNVEEEIIDEVNIVMAIGFDKVDEGKIKGTAVIPVFKGDKSISDESFTQESVLAKEIMNVLQKKSADPLVTGALKVVLYGEDLAEKGITEYVDSLQRDASIGAKVYLGVVRDEAGKLLEQHLGNRGTGLYLSRIIEHNTKRRDVPESDLHTFLFRHYADGMDPYLPILKLIGDKAMIDGLAFFKDNKMVAELKETEMFFFKAMVENFSEGSYTLFLKDSDEYASIRRIESSRLIKVTEVSGEPKVNISIFYKGVLSEFSGIQTTEPIIKKIVNQLEETIEQKSEKMLKNFQNENIDPVGIGYMAKTGDRKFDTKKWEEDYQNIEINVKAKVVLTETGIIE</sequence>
<dbReference type="Pfam" id="PF05504">
    <property type="entry name" value="Spore_GerAC"/>
    <property type="match status" value="1"/>
</dbReference>
<keyword evidence="4" id="KW-0732">Signal</keyword>
<evidence type="ECO:0000256" key="3">
    <source>
        <dbReference type="ARBA" id="ARBA00022544"/>
    </source>
</evidence>
<protein>
    <submittedName>
        <fullName evidence="10">Ger(X)C family spore germination protein</fullName>
    </submittedName>
</protein>
<dbReference type="GO" id="GO:0016020">
    <property type="term" value="C:membrane"/>
    <property type="evidence" value="ECO:0007669"/>
    <property type="project" value="UniProtKB-SubCell"/>
</dbReference>
<keyword evidence="6" id="KW-0564">Palmitate</keyword>
<organism evidence="10 11">
    <name type="scientific">Fredinandcohnia quinoae</name>
    <dbReference type="NCBI Taxonomy" id="2918902"/>
    <lineage>
        <taxon>Bacteria</taxon>
        <taxon>Bacillati</taxon>
        <taxon>Bacillota</taxon>
        <taxon>Bacilli</taxon>
        <taxon>Bacillales</taxon>
        <taxon>Bacillaceae</taxon>
        <taxon>Fredinandcohnia</taxon>
    </lineage>
</organism>
<dbReference type="AlphaFoldDB" id="A0AAW5DZV5"/>
<dbReference type="PANTHER" id="PTHR35789">
    <property type="entry name" value="SPORE GERMINATION PROTEIN B3"/>
    <property type="match status" value="1"/>
</dbReference>
<comment type="caution">
    <text evidence="10">The sequence shown here is derived from an EMBL/GenBank/DDBJ whole genome shotgun (WGS) entry which is preliminary data.</text>
</comment>
<feature type="domain" description="Spore germination protein N-terminal" evidence="9">
    <location>
        <begin position="26"/>
        <end position="190"/>
    </location>
</feature>
<evidence type="ECO:0000256" key="5">
    <source>
        <dbReference type="ARBA" id="ARBA00023136"/>
    </source>
</evidence>
<dbReference type="Pfam" id="PF25198">
    <property type="entry name" value="Spore_GerAC_N"/>
    <property type="match status" value="1"/>
</dbReference>
<keyword evidence="7" id="KW-0449">Lipoprotein</keyword>
<evidence type="ECO:0000256" key="4">
    <source>
        <dbReference type="ARBA" id="ARBA00022729"/>
    </source>
</evidence>
<dbReference type="InterPro" id="IPR046953">
    <property type="entry name" value="Spore_GerAC-like_C"/>
</dbReference>
<evidence type="ECO:0000259" key="9">
    <source>
        <dbReference type="Pfam" id="PF25198"/>
    </source>
</evidence>
<comment type="subcellular location">
    <subcellularLocation>
        <location evidence="1">Membrane</location>
        <topology evidence="1">Lipid-anchor</topology>
    </subcellularLocation>
</comment>
<feature type="domain" description="Spore germination GerAC-like C-terminal" evidence="8">
    <location>
        <begin position="198"/>
        <end position="357"/>
    </location>
</feature>
<evidence type="ECO:0000256" key="6">
    <source>
        <dbReference type="ARBA" id="ARBA00023139"/>
    </source>
</evidence>
<dbReference type="InterPro" id="IPR008844">
    <property type="entry name" value="Spore_GerAC-like"/>
</dbReference>
<dbReference type="RefSeq" id="WP_240255209.1">
    <property type="nucleotide sequence ID" value="NZ_JAKTTI010000012.1"/>
</dbReference>
<dbReference type="InterPro" id="IPR038501">
    <property type="entry name" value="Spore_GerAC_C_sf"/>
</dbReference>
<proteinExistence type="inferred from homology"/>
<name>A0AAW5DZV5_9BACI</name>
<keyword evidence="3" id="KW-0309">Germination</keyword>
<gene>
    <name evidence="10" type="ORF">MJG50_09625</name>
</gene>
<dbReference type="GO" id="GO:0009847">
    <property type="term" value="P:spore germination"/>
    <property type="evidence" value="ECO:0007669"/>
    <property type="project" value="InterPro"/>
</dbReference>
<keyword evidence="5" id="KW-0472">Membrane</keyword>
<evidence type="ECO:0000313" key="10">
    <source>
        <dbReference type="EMBL" id="MCH1625588.1"/>
    </source>
</evidence>
<evidence type="ECO:0000256" key="2">
    <source>
        <dbReference type="ARBA" id="ARBA00007886"/>
    </source>
</evidence>